<gene>
    <name evidence="1" type="ORF">G3M58_81495</name>
</gene>
<sequence length="83" mass="8381">AVATAVPGGPAAVRAAARQVLDEAARLEPPLALDYLALVDPSDFTEIGDDFTGDAVLAVAARVGATRLIDNVPLTFTSFGAAS</sequence>
<dbReference type="InterPro" id="IPR042176">
    <property type="entry name" value="Pantoate_ligase_C"/>
</dbReference>
<evidence type="ECO:0000313" key="1">
    <source>
        <dbReference type="EMBL" id="NEE20725.1"/>
    </source>
</evidence>
<dbReference type="GO" id="GO:0015940">
    <property type="term" value="P:pantothenate biosynthetic process"/>
    <property type="evidence" value="ECO:0007669"/>
    <property type="project" value="InterPro"/>
</dbReference>
<dbReference type="Gene3D" id="3.30.1300.10">
    <property type="entry name" value="Pantoate-beta-alanine ligase, C-terminal domain"/>
    <property type="match status" value="1"/>
</dbReference>
<dbReference type="AlphaFoldDB" id="A0A6G3XSC4"/>
<organism evidence="1">
    <name type="scientific">Streptomyces sp. SID7499</name>
    <dbReference type="NCBI Taxonomy" id="2706086"/>
    <lineage>
        <taxon>Bacteria</taxon>
        <taxon>Bacillati</taxon>
        <taxon>Actinomycetota</taxon>
        <taxon>Actinomycetes</taxon>
        <taxon>Kitasatosporales</taxon>
        <taxon>Streptomycetaceae</taxon>
        <taxon>Streptomyces</taxon>
    </lineage>
</organism>
<reference evidence="1" key="1">
    <citation type="submission" date="2020-01" db="EMBL/GenBank/DDBJ databases">
        <title>Insect and environment-associated Actinomycetes.</title>
        <authorList>
            <person name="Currrie C."/>
            <person name="Chevrette M."/>
            <person name="Carlson C."/>
            <person name="Stubbendieck R."/>
            <person name="Wendt-Pienkowski E."/>
        </authorList>
    </citation>
    <scope>NUCLEOTIDE SEQUENCE</scope>
    <source>
        <strain evidence="1">SID7499</strain>
    </source>
</reference>
<proteinExistence type="predicted"/>
<protein>
    <submittedName>
        <fullName evidence="1">4-phosphopantoate--beta-alanine ligase</fullName>
    </submittedName>
</protein>
<dbReference type="GO" id="GO:0004592">
    <property type="term" value="F:pantoate-beta-alanine ligase activity"/>
    <property type="evidence" value="ECO:0007669"/>
    <property type="project" value="InterPro"/>
</dbReference>
<accession>A0A6G3XSC4</accession>
<dbReference type="InterPro" id="IPR003721">
    <property type="entry name" value="Pantoate_ligase"/>
</dbReference>
<feature type="non-terminal residue" evidence="1">
    <location>
        <position position="1"/>
    </location>
</feature>
<dbReference type="EMBL" id="JAAGMN010008716">
    <property type="protein sequence ID" value="NEE20725.1"/>
    <property type="molecule type" value="Genomic_DNA"/>
</dbReference>
<dbReference type="SUPFAM" id="SSF52374">
    <property type="entry name" value="Nucleotidylyl transferase"/>
    <property type="match status" value="1"/>
</dbReference>
<keyword evidence="1" id="KW-0436">Ligase</keyword>
<dbReference type="Pfam" id="PF02569">
    <property type="entry name" value="Pantoate_ligase"/>
    <property type="match status" value="1"/>
</dbReference>
<name>A0A6G3XSC4_9ACTN</name>
<comment type="caution">
    <text evidence="1">The sequence shown here is derived from an EMBL/GenBank/DDBJ whole genome shotgun (WGS) entry which is preliminary data.</text>
</comment>